<organism evidence="1 3">
    <name type="scientific">Candidatus Chlorohelix allophototropha</name>
    <dbReference type="NCBI Taxonomy" id="3003348"/>
    <lineage>
        <taxon>Bacteria</taxon>
        <taxon>Bacillati</taxon>
        <taxon>Chloroflexota</taxon>
        <taxon>Chloroflexia</taxon>
        <taxon>Candidatus Chloroheliales</taxon>
        <taxon>Candidatus Chloroheliaceae</taxon>
        <taxon>Candidatus Chlorohelix</taxon>
    </lineage>
</organism>
<dbReference type="InterPro" id="IPR037257">
    <property type="entry name" value="T2SS_E_N_sf"/>
</dbReference>
<dbReference type="RefSeq" id="WP_341468274.1">
    <property type="nucleotide sequence ID" value="NZ_CP128399.1"/>
</dbReference>
<evidence type="ECO:0000313" key="1">
    <source>
        <dbReference type="EMBL" id="NWJ44497.1"/>
    </source>
</evidence>
<name>A0A8T7LUG2_9CHLR</name>
<proteinExistence type="predicted"/>
<dbReference type="Proteomes" id="UP001431572">
    <property type="component" value="Chromosome 1"/>
</dbReference>
<accession>A0A8T7LUG2</accession>
<keyword evidence="4" id="KW-1185">Reference proteome</keyword>
<gene>
    <name evidence="1" type="ORF">HXX08_01325</name>
    <name evidence="2" type="ORF">OZ401_002186</name>
</gene>
<sequence length="180" mass="21032">MANSTKIRELLVAGVNEARNGNKQVAFSYFKQALVLDEFNETALLWCATLTNDPFDARNYLLAVLQNNPHHEVARTYYEMAQKRCDELDNLLSGSRLVRQWRNEPDPNSTIPRLGQYCLEKNWLSEVQLKAALHYQNYLREHGHKERLGDILVSFGYIDKKQLKQALDHLNTEYNNRFMD</sequence>
<dbReference type="AlphaFoldDB" id="A0A8T7LUG2"/>
<dbReference type="SUPFAM" id="SSF160246">
    <property type="entry name" value="EspE N-terminal domain-like"/>
    <property type="match status" value="1"/>
</dbReference>
<dbReference type="Proteomes" id="UP000521676">
    <property type="component" value="Unassembled WGS sequence"/>
</dbReference>
<evidence type="ECO:0000313" key="3">
    <source>
        <dbReference type="Proteomes" id="UP000521676"/>
    </source>
</evidence>
<evidence type="ECO:0000313" key="4">
    <source>
        <dbReference type="Proteomes" id="UP001431572"/>
    </source>
</evidence>
<evidence type="ECO:0008006" key="5">
    <source>
        <dbReference type="Google" id="ProtNLM"/>
    </source>
</evidence>
<dbReference type="EMBL" id="JACATZ010000001">
    <property type="protein sequence ID" value="NWJ44497.1"/>
    <property type="molecule type" value="Genomic_DNA"/>
</dbReference>
<dbReference type="EMBL" id="CP128399">
    <property type="protein sequence ID" value="WJW66390.1"/>
    <property type="molecule type" value="Genomic_DNA"/>
</dbReference>
<reference evidence="2" key="2">
    <citation type="journal article" date="2024" name="Nature">
        <title>Anoxygenic phototroph of the Chloroflexota uses a type I reaction centre.</title>
        <authorList>
            <person name="Tsuji J.M."/>
            <person name="Shaw N.A."/>
            <person name="Nagashima S."/>
            <person name="Venkiteswaran J.J."/>
            <person name="Schiff S.L."/>
            <person name="Watanabe T."/>
            <person name="Fukui M."/>
            <person name="Hanada S."/>
            <person name="Tank M."/>
            <person name="Neufeld J.D."/>
        </authorList>
    </citation>
    <scope>NUCLEOTIDE SEQUENCE</scope>
    <source>
        <strain evidence="2">L227-S17</strain>
    </source>
</reference>
<protein>
    <recommendedName>
        <fullName evidence="5">Tetratricopeptide repeat protein</fullName>
    </recommendedName>
</protein>
<evidence type="ECO:0000313" key="2">
    <source>
        <dbReference type="EMBL" id="WJW66390.1"/>
    </source>
</evidence>
<reference evidence="1 3" key="1">
    <citation type="submission" date="2020-06" db="EMBL/GenBank/DDBJ databases">
        <title>Anoxygenic phototrophic Chloroflexota member uses a Type I reaction center.</title>
        <authorList>
            <person name="Tsuji J.M."/>
            <person name="Shaw N.A."/>
            <person name="Nagashima S."/>
            <person name="Venkiteswaran J."/>
            <person name="Schiff S.L."/>
            <person name="Hanada S."/>
            <person name="Tank M."/>
            <person name="Neufeld J.D."/>
        </authorList>
    </citation>
    <scope>NUCLEOTIDE SEQUENCE [LARGE SCALE GENOMIC DNA]</scope>
    <source>
        <strain evidence="1">L227-S17</strain>
    </source>
</reference>